<comment type="caution">
    <text evidence="1">The sequence shown here is derived from an EMBL/GenBank/DDBJ whole genome shotgun (WGS) entry which is preliminary data.</text>
</comment>
<name>A0A139HKZ0_9PEZI</name>
<reference evidence="1 2" key="1">
    <citation type="submission" date="2015-07" db="EMBL/GenBank/DDBJ databases">
        <title>Comparative genomics of the Sigatoka disease complex on banana suggests a link between parallel evolutionary changes in Pseudocercospora fijiensis and Pseudocercospora eumusae and increased virulence on the banana host.</title>
        <authorList>
            <person name="Chang T.-C."/>
            <person name="Salvucci A."/>
            <person name="Crous P.W."/>
            <person name="Stergiopoulos I."/>
        </authorList>
    </citation>
    <scope>NUCLEOTIDE SEQUENCE [LARGE SCALE GENOMIC DNA]</scope>
    <source>
        <strain evidence="1 2">CBS 114824</strain>
    </source>
</reference>
<protein>
    <submittedName>
        <fullName evidence="1">Uncharacterized protein</fullName>
    </submittedName>
</protein>
<dbReference type="AlphaFoldDB" id="A0A139HKZ0"/>
<evidence type="ECO:0000313" key="1">
    <source>
        <dbReference type="EMBL" id="KXT03083.1"/>
    </source>
</evidence>
<keyword evidence="2" id="KW-1185">Reference proteome</keyword>
<evidence type="ECO:0000313" key="2">
    <source>
        <dbReference type="Proteomes" id="UP000070133"/>
    </source>
</evidence>
<sequence length="91" mass="10261">MVVLNGPTESSTDRILIISIAVPSNIVYHSRPTRRSAGPRQALNLFRQVDPNASFESHHVPQTETTWGAQFNHQMSQRRPYHPVSIDIDQG</sequence>
<proteinExistence type="predicted"/>
<dbReference type="EMBL" id="LFZN01000033">
    <property type="protein sequence ID" value="KXT03083.1"/>
    <property type="molecule type" value="Genomic_DNA"/>
</dbReference>
<organism evidence="1 2">
    <name type="scientific">Pseudocercospora eumusae</name>
    <dbReference type="NCBI Taxonomy" id="321146"/>
    <lineage>
        <taxon>Eukaryota</taxon>
        <taxon>Fungi</taxon>
        <taxon>Dikarya</taxon>
        <taxon>Ascomycota</taxon>
        <taxon>Pezizomycotina</taxon>
        <taxon>Dothideomycetes</taxon>
        <taxon>Dothideomycetidae</taxon>
        <taxon>Mycosphaerellales</taxon>
        <taxon>Mycosphaerellaceae</taxon>
        <taxon>Pseudocercospora</taxon>
    </lineage>
</organism>
<dbReference type="Proteomes" id="UP000070133">
    <property type="component" value="Unassembled WGS sequence"/>
</dbReference>
<gene>
    <name evidence="1" type="ORF">AC578_7754</name>
</gene>
<accession>A0A139HKZ0</accession>